<sequence length="57" mass="6502">MYSGSSKRRRCWRKRRRDGRRRLSKSGFKTMLQLGLGGGLGPNHTLRGPMNPIVCIT</sequence>
<accession>A0ABD3EBJ6</accession>
<proteinExistence type="predicted"/>
<reference evidence="3" key="1">
    <citation type="journal article" date="2024" name="IScience">
        <title>Strigolactones Initiate the Formation of Haustorium-like Structures in Castilleja.</title>
        <authorList>
            <person name="Buerger M."/>
            <person name="Peterson D."/>
            <person name="Chory J."/>
        </authorList>
    </citation>
    <scope>NUCLEOTIDE SEQUENCE [LARGE SCALE GENOMIC DNA]</scope>
</reference>
<dbReference type="AlphaFoldDB" id="A0ABD3EBJ6"/>
<organism evidence="2 3">
    <name type="scientific">Castilleja foliolosa</name>
    <dbReference type="NCBI Taxonomy" id="1961234"/>
    <lineage>
        <taxon>Eukaryota</taxon>
        <taxon>Viridiplantae</taxon>
        <taxon>Streptophyta</taxon>
        <taxon>Embryophyta</taxon>
        <taxon>Tracheophyta</taxon>
        <taxon>Spermatophyta</taxon>
        <taxon>Magnoliopsida</taxon>
        <taxon>eudicotyledons</taxon>
        <taxon>Gunneridae</taxon>
        <taxon>Pentapetalae</taxon>
        <taxon>asterids</taxon>
        <taxon>lamiids</taxon>
        <taxon>Lamiales</taxon>
        <taxon>Orobanchaceae</taxon>
        <taxon>Pedicularideae</taxon>
        <taxon>Castillejinae</taxon>
        <taxon>Castilleja</taxon>
    </lineage>
</organism>
<dbReference type="Proteomes" id="UP001632038">
    <property type="component" value="Unassembled WGS sequence"/>
</dbReference>
<evidence type="ECO:0000313" key="2">
    <source>
        <dbReference type="EMBL" id="KAL3651657.1"/>
    </source>
</evidence>
<protein>
    <submittedName>
        <fullName evidence="2">Uncharacterized protein</fullName>
    </submittedName>
</protein>
<feature type="region of interest" description="Disordered" evidence="1">
    <location>
        <begin position="1"/>
        <end position="26"/>
    </location>
</feature>
<evidence type="ECO:0000313" key="3">
    <source>
        <dbReference type="Proteomes" id="UP001632038"/>
    </source>
</evidence>
<evidence type="ECO:0000256" key="1">
    <source>
        <dbReference type="SAM" id="MobiDB-lite"/>
    </source>
</evidence>
<gene>
    <name evidence="2" type="ORF">CASFOL_004659</name>
</gene>
<comment type="caution">
    <text evidence="2">The sequence shown here is derived from an EMBL/GenBank/DDBJ whole genome shotgun (WGS) entry which is preliminary data.</text>
</comment>
<keyword evidence="3" id="KW-1185">Reference proteome</keyword>
<name>A0ABD3EBJ6_9LAMI</name>
<dbReference type="EMBL" id="JAVIJP010000006">
    <property type="protein sequence ID" value="KAL3651657.1"/>
    <property type="molecule type" value="Genomic_DNA"/>
</dbReference>
<feature type="compositionally biased region" description="Basic residues" evidence="1">
    <location>
        <begin position="1"/>
        <end position="24"/>
    </location>
</feature>